<accession>A0AAW1TVV0</accession>
<name>A0AAW1TVV0_9CUCU</name>
<dbReference type="EMBL" id="JARQZJ010000031">
    <property type="protein sequence ID" value="KAK9874418.1"/>
    <property type="molecule type" value="Genomic_DNA"/>
</dbReference>
<dbReference type="Proteomes" id="UP001431783">
    <property type="component" value="Unassembled WGS sequence"/>
</dbReference>
<protein>
    <submittedName>
        <fullName evidence="1">Uncharacterized protein</fullName>
    </submittedName>
</protein>
<proteinExistence type="predicted"/>
<gene>
    <name evidence="1" type="ORF">WA026_002765</name>
</gene>
<sequence length="131" mass="15216">MFSIELTRPQSKYERDFFLKLFSATQKNIPSTFPFKEDKDSLFIFIETSLTCVVQFKLAVMVLSKYTLTRNCVSLYGDPFYIMKIDKLGFVHIEIRIISQAPQFNSATLNFIVKLLTTLPIDQHFSIICLN</sequence>
<reference evidence="1 2" key="1">
    <citation type="submission" date="2023-03" db="EMBL/GenBank/DDBJ databases">
        <title>Genome insight into feeding habits of ladybird beetles.</title>
        <authorList>
            <person name="Li H.-S."/>
            <person name="Huang Y.-H."/>
            <person name="Pang H."/>
        </authorList>
    </citation>
    <scope>NUCLEOTIDE SEQUENCE [LARGE SCALE GENOMIC DNA]</scope>
    <source>
        <strain evidence="1">SYSU_2023b</strain>
        <tissue evidence="1">Whole body</tissue>
    </source>
</reference>
<dbReference type="AlphaFoldDB" id="A0AAW1TVV0"/>
<evidence type="ECO:0000313" key="1">
    <source>
        <dbReference type="EMBL" id="KAK9874418.1"/>
    </source>
</evidence>
<organism evidence="1 2">
    <name type="scientific">Henosepilachna vigintioctopunctata</name>
    <dbReference type="NCBI Taxonomy" id="420089"/>
    <lineage>
        <taxon>Eukaryota</taxon>
        <taxon>Metazoa</taxon>
        <taxon>Ecdysozoa</taxon>
        <taxon>Arthropoda</taxon>
        <taxon>Hexapoda</taxon>
        <taxon>Insecta</taxon>
        <taxon>Pterygota</taxon>
        <taxon>Neoptera</taxon>
        <taxon>Endopterygota</taxon>
        <taxon>Coleoptera</taxon>
        <taxon>Polyphaga</taxon>
        <taxon>Cucujiformia</taxon>
        <taxon>Coccinelloidea</taxon>
        <taxon>Coccinellidae</taxon>
        <taxon>Epilachninae</taxon>
        <taxon>Epilachnini</taxon>
        <taxon>Henosepilachna</taxon>
    </lineage>
</organism>
<keyword evidence="2" id="KW-1185">Reference proteome</keyword>
<comment type="caution">
    <text evidence="1">The sequence shown here is derived from an EMBL/GenBank/DDBJ whole genome shotgun (WGS) entry which is preliminary data.</text>
</comment>
<evidence type="ECO:0000313" key="2">
    <source>
        <dbReference type="Proteomes" id="UP001431783"/>
    </source>
</evidence>